<name>A0A9D4FAC9_DREPO</name>
<protein>
    <submittedName>
        <fullName evidence="1">Uncharacterized protein</fullName>
    </submittedName>
</protein>
<organism evidence="1 2">
    <name type="scientific">Dreissena polymorpha</name>
    <name type="common">Zebra mussel</name>
    <name type="synonym">Mytilus polymorpha</name>
    <dbReference type="NCBI Taxonomy" id="45954"/>
    <lineage>
        <taxon>Eukaryota</taxon>
        <taxon>Metazoa</taxon>
        <taxon>Spiralia</taxon>
        <taxon>Lophotrochozoa</taxon>
        <taxon>Mollusca</taxon>
        <taxon>Bivalvia</taxon>
        <taxon>Autobranchia</taxon>
        <taxon>Heteroconchia</taxon>
        <taxon>Euheterodonta</taxon>
        <taxon>Imparidentia</taxon>
        <taxon>Neoheterodontei</taxon>
        <taxon>Myida</taxon>
        <taxon>Dreissenoidea</taxon>
        <taxon>Dreissenidae</taxon>
        <taxon>Dreissena</taxon>
    </lineage>
</organism>
<reference evidence="1" key="1">
    <citation type="journal article" date="2019" name="bioRxiv">
        <title>The Genome of the Zebra Mussel, Dreissena polymorpha: A Resource for Invasive Species Research.</title>
        <authorList>
            <person name="McCartney M.A."/>
            <person name="Auch B."/>
            <person name="Kono T."/>
            <person name="Mallez S."/>
            <person name="Zhang Y."/>
            <person name="Obille A."/>
            <person name="Becker A."/>
            <person name="Abrahante J.E."/>
            <person name="Garbe J."/>
            <person name="Badalamenti J.P."/>
            <person name="Herman A."/>
            <person name="Mangelson H."/>
            <person name="Liachko I."/>
            <person name="Sullivan S."/>
            <person name="Sone E.D."/>
            <person name="Koren S."/>
            <person name="Silverstein K.A.T."/>
            <person name="Beckman K.B."/>
            <person name="Gohl D.M."/>
        </authorList>
    </citation>
    <scope>NUCLEOTIDE SEQUENCE</scope>
    <source>
        <strain evidence="1">Duluth1</strain>
        <tissue evidence="1">Whole animal</tissue>
    </source>
</reference>
<evidence type="ECO:0000313" key="2">
    <source>
        <dbReference type="Proteomes" id="UP000828390"/>
    </source>
</evidence>
<reference evidence="1" key="2">
    <citation type="submission" date="2020-11" db="EMBL/GenBank/DDBJ databases">
        <authorList>
            <person name="McCartney M.A."/>
            <person name="Auch B."/>
            <person name="Kono T."/>
            <person name="Mallez S."/>
            <person name="Becker A."/>
            <person name="Gohl D.M."/>
            <person name="Silverstein K.A.T."/>
            <person name="Koren S."/>
            <person name="Bechman K.B."/>
            <person name="Herman A."/>
            <person name="Abrahante J.E."/>
            <person name="Garbe J."/>
        </authorList>
    </citation>
    <scope>NUCLEOTIDE SEQUENCE</scope>
    <source>
        <strain evidence="1">Duluth1</strain>
        <tissue evidence="1">Whole animal</tissue>
    </source>
</reference>
<keyword evidence="2" id="KW-1185">Reference proteome</keyword>
<dbReference type="Proteomes" id="UP000828390">
    <property type="component" value="Unassembled WGS sequence"/>
</dbReference>
<gene>
    <name evidence="1" type="ORF">DPMN_148844</name>
</gene>
<accession>A0A9D4FAC9</accession>
<sequence length="113" mass="12865">MVTHRLCETYYSNQQPHRLRRYRLCAYVLQVALLRVPPVAVVQEQELMPALVPVPFPPHSFYAIWTFVPSPGPDQLPLASPAPLSVCFATACPTRLRMLRPLPDIVDLRFVNV</sequence>
<comment type="caution">
    <text evidence="1">The sequence shown here is derived from an EMBL/GenBank/DDBJ whole genome shotgun (WGS) entry which is preliminary data.</text>
</comment>
<dbReference type="EMBL" id="JAIWYP010000007">
    <property type="protein sequence ID" value="KAH3795294.1"/>
    <property type="molecule type" value="Genomic_DNA"/>
</dbReference>
<evidence type="ECO:0000313" key="1">
    <source>
        <dbReference type="EMBL" id="KAH3795294.1"/>
    </source>
</evidence>
<dbReference type="AlphaFoldDB" id="A0A9D4FAC9"/>
<proteinExistence type="predicted"/>